<keyword evidence="2" id="KW-1185">Reference proteome</keyword>
<comment type="caution">
    <text evidence="1">The sequence shown here is derived from an EMBL/GenBank/DDBJ whole genome shotgun (WGS) entry which is preliminary data.</text>
</comment>
<reference evidence="1" key="1">
    <citation type="submission" date="2023-11" db="EMBL/GenBank/DDBJ databases">
        <authorList>
            <person name="Poullet M."/>
        </authorList>
    </citation>
    <scope>NUCLEOTIDE SEQUENCE</scope>
    <source>
        <strain evidence="1">E1834</strain>
    </source>
</reference>
<protein>
    <submittedName>
        <fullName evidence="1">Uncharacterized protein</fullName>
    </submittedName>
</protein>
<name>A0ACB0ZKL9_MELEN</name>
<evidence type="ECO:0000313" key="2">
    <source>
        <dbReference type="Proteomes" id="UP001497535"/>
    </source>
</evidence>
<evidence type="ECO:0000313" key="1">
    <source>
        <dbReference type="EMBL" id="CAK5079438.1"/>
    </source>
</evidence>
<dbReference type="Proteomes" id="UP001497535">
    <property type="component" value="Unassembled WGS sequence"/>
</dbReference>
<proteinExistence type="predicted"/>
<gene>
    <name evidence="1" type="ORF">MENTE1834_LOCUS26549</name>
</gene>
<sequence>MFPSKNSQDLTELLTFENNIENDGASSSIGQEIHANEYLEGKENESSFYTDIWFWFYFNLKEDEHEQMIKNQIIQGK</sequence>
<accession>A0ACB0ZKL9</accession>
<dbReference type="EMBL" id="CAVMJV010000038">
    <property type="protein sequence ID" value="CAK5079438.1"/>
    <property type="molecule type" value="Genomic_DNA"/>
</dbReference>
<organism evidence="1 2">
    <name type="scientific">Meloidogyne enterolobii</name>
    <name type="common">Root-knot nematode worm</name>
    <name type="synonym">Meloidogyne mayaguensis</name>
    <dbReference type="NCBI Taxonomy" id="390850"/>
    <lineage>
        <taxon>Eukaryota</taxon>
        <taxon>Metazoa</taxon>
        <taxon>Ecdysozoa</taxon>
        <taxon>Nematoda</taxon>
        <taxon>Chromadorea</taxon>
        <taxon>Rhabditida</taxon>
        <taxon>Tylenchina</taxon>
        <taxon>Tylenchomorpha</taxon>
        <taxon>Tylenchoidea</taxon>
        <taxon>Meloidogynidae</taxon>
        <taxon>Meloidogyninae</taxon>
        <taxon>Meloidogyne</taxon>
    </lineage>
</organism>